<dbReference type="RefSeq" id="WP_249332972.1">
    <property type="nucleotide sequence ID" value="NZ_JACRSY010000016.1"/>
</dbReference>
<name>A0A926IF16_9FIRM</name>
<evidence type="ECO:0000313" key="3">
    <source>
        <dbReference type="Proteomes" id="UP000655830"/>
    </source>
</evidence>
<dbReference type="Proteomes" id="UP000655830">
    <property type="component" value="Unassembled WGS sequence"/>
</dbReference>
<keyword evidence="1" id="KW-1133">Transmembrane helix</keyword>
<comment type="caution">
    <text evidence="2">The sequence shown here is derived from an EMBL/GenBank/DDBJ whole genome shotgun (WGS) entry which is preliminary data.</text>
</comment>
<dbReference type="EMBL" id="JACRSY010000016">
    <property type="protein sequence ID" value="MBC8580101.1"/>
    <property type="molecule type" value="Genomic_DNA"/>
</dbReference>
<keyword evidence="1" id="KW-0472">Membrane</keyword>
<accession>A0A926IF16</accession>
<gene>
    <name evidence="2" type="ORF">H8718_11265</name>
</gene>
<feature type="transmembrane region" description="Helical" evidence="1">
    <location>
        <begin position="184"/>
        <end position="208"/>
    </location>
</feature>
<evidence type="ECO:0000313" key="2">
    <source>
        <dbReference type="EMBL" id="MBC8580101.1"/>
    </source>
</evidence>
<sequence length="239" mass="27633">MAANLRVVGIDEVTQMRKKQFEDTNLRQDIQNSPIPPSDSSMSSENIVQYEHTNNRYGHSINSENNSFREGGYMENDKLLEQYISKMARDQSDLRADIRASEQRHLTYSQELEKRMRESEQRCIEKSNEIEKRMDERMERLSLLVEKQNDLIAQKFDKLEDMIDAKIEKLNDKIETSAKDNQKFMWGITFTIIGLAIATIIGLVQIVLSVKSMSEPVTYYTNSPSVSSTINPNTQIPQE</sequence>
<reference evidence="2" key="1">
    <citation type="submission" date="2020-08" db="EMBL/GenBank/DDBJ databases">
        <title>Genome public.</title>
        <authorList>
            <person name="Liu C."/>
            <person name="Sun Q."/>
        </authorList>
    </citation>
    <scope>NUCLEOTIDE SEQUENCE</scope>
    <source>
        <strain evidence="2">NSJ-12</strain>
    </source>
</reference>
<organism evidence="2 3">
    <name type="scientific">Zhenhengia yiwuensis</name>
    <dbReference type="NCBI Taxonomy" id="2763666"/>
    <lineage>
        <taxon>Bacteria</taxon>
        <taxon>Bacillati</taxon>
        <taxon>Bacillota</taxon>
        <taxon>Clostridia</taxon>
        <taxon>Lachnospirales</taxon>
        <taxon>Lachnospiraceae</taxon>
        <taxon>Zhenhengia</taxon>
    </lineage>
</organism>
<proteinExistence type="predicted"/>
<dbReference type="AlphaFoldDB" id="A0A926IF16"/>
<keyword evidence="1" id="KW-0812">Transmembrane</keyword>
<keyword evidence="3" id="KW-1185">Reference proteome</keyword>
<protein>
    <submittedName>
        <fullName evidence="2">Uncharacterized protein</fullName>
    </submittedName>
</protein>
<evidence type="ECO:0000256" key="1">
    <source>
        <dbReference type="SAM" id="Phobius"/>
    </source>
</evidence>